<keyword evidence="1" id="KW-0472">Membrane</keyword>
<dbReference type="InterPro" id="IPR013945">
    <property type="entry name" value="Pkr1"/>
</dbReference>
<evidence type="ECO:0000256" key="1">
    <source>
        <dbReference type="SAM" id="Phobius"/>
    </source>
</evidence>
<feature type="transmembrane region" description="Helical" evidence="1">
    <location>
        <begin position="31"/>
        <end position="50"/>
    </location>
</feature>
<evidence type="ECO:0000313" key="2">
    <source>
        <dbReference type="EMBL" id="KAK7049693.1"/>
    </source>
</evidence>
<evidence type="ECO:0000313" key="3">
    <source>
        <dbReference type="Proteomes" id="UP001383192"/>
    </source>
</evidence>
<organism evidence="2 3">
    <name type="scientific">Paramarasmius palmivorus</name>
    <dbReference type="NCBI Taxonomy" id="297713"/>
    <lineage>
        <taxon>Eukaryota</taxon>
        <taxon>Fungi</taxon>
        <taxon>Dikarya</taxon>
        <taxon>Basidiomycota</taxon>
        <taxon>Agaricomycotina</taxon>
        <taxon>Agaricomycetes</taxon>
        <taxon>Agaricomycetidae</taxon>
        <taxon>Agaricales</taxon>
        <taxon>Marasmiineae</taxon>
        <taxon>Marasmiaceae</taxon>
        <taxon>Paramarasmius</taxon>
    </lineage>
</organism>
<accession>A0AAW0DBF4</accession>
<dbReference type="Proteomes" id="UP001383192">
    <property type="component" value="Unassembled WGS sequence"/>
</dbReference>
<dbReference type="PANTHER" id="PTHR28251:SF1">
    <property type="entry name" value="V-TYPE ATPASE ASSEMBLY FACTOR PKR1"/>
    <property type="match status" value="1"/>
</dbReference>
<dbReference type="AlphaFoldDB" id="A0AAW0DBF4"/>
<proteinExistence type="predicted"/>
<dbReference type="GO" id="GO:0070072">
    <property type="term" value="P:vacuolar proton-transporting V-type ATPase complex assembly"/>
    <property type="evidence" value="ECO:0007669"/>
    <property type="project" value="InterPro"/>
</dbReference>
<dbReference type="GO" id="GO:0005789">
    <property type="term" value="C:endoplasmic reticulum membrane"/>
    <property type="evidence" value="ECO:0007669"/>
    <property type="project" value="TreeGrafter"/>
</dbReference>
<comment type="caution">
    <text evidence="2">The sequence shown here is derived from an EMBL/GenBank/DDBJ whole genome shotgun (WGS) entry which is preliminary data.</text>
</comment>
<dbReference type="EMBL" id="JAYKXP010000016">
    <property type="protein sequence ID" value="KAK7049693.1"/>
    <property type="molecule type" value="Genomic_DNA"/>
</dbReference>
<gene>
    <name evidence="2" type="ORF">VNI00_005724</name>
</gene>
<keyword evidence="3" id="KW-1185">Reference proteome</keyword>
<sequence>MPEEHGDSVDAANFFANILTPGSSLHPTFQLILDAAFIALFVILLGLFFVTGGNVHIAGLIGIELCLWASVKWFVYELAKIPPKEDSTEKDRTEVDPKKTQ</sequence>
<name>A0AAW0DBF4_9AGAR</name>
<protein>
    <submittedName>
        <fullName evidence="2">Uncharacterized protein</fullName>
    </submittedName>
</protein>
<keyword evidence="1" id="KW-1133">Transmembrane helix</keyword>
<reference evidence="2 3" key="1">
    <citation type="submission" date="2024-01" db="EMBL/GenBank/DDBJ databases">
        <title>A draft genome for a cacao thread blight-causing isolate of Paramarasmius palmivorus.</title>
        <authorList>
            <person name="Baruah I.K."/>
            <person name="Bukari Y."/>
            <person name="Amoako-Attah I."/>
            <person name="Meinhardt L.W."/>
            <person name="Bailey B.A."/>
            <person name="Cohen S.P."/>
        </authorList>
    </citation>
    <scope>NUCLEOTIDE SEQUENCE [LARGE SCALE GENOMIC DNA]</scope>
    <source>
        <strain evidence="2 3">GH-12</strain>
    </source>
</reference>
<dbReference type="PANTHER" id="PTHR28251">
    <property type="entry name" value="V-TYPE ATPASE ASSEMBLY FACTOR PKR1"/>
    <property type="match status" value="1"/>
</dbReference>
<dbReference type="Pfam" id="PF08636">
    <property type="entry name" value="Pkr1"/>
    <property type="match status" value="1"/>
</dbReference>
<keyword evidence="1" id="KW-0812">Transmembrane</keyword>